<proteinExistence type="predicted"/>
<keyword evidence="2" id="KW-1185">Reference proteome</keyword>
<reference evidence="1" key="2">
    <citation type="submission" date="2020-05" db="UniProtKB">
        <authorList>
            <consortium name="EnsemblMetazoa"/>
        </authorList>
    </citation>
    <scope>IDENTIFICATION</scope>
    <source>
        <strain evidence="1">A-37</strain>
    </source>
</reference>
<organism evidence="1 2">
    <name type="scientific">Anopheles culicifacies</name>
    <dbReference type="NCBI Taxonomy" id="139723"/>
    <lineage>
        <taxon>Eukaryota</taxon>
        <taxon>Metazoa</taxon>
        <taxon>Ecdysozoa</taxon>
        <taxon>Arthropoda</taxon>
        <taxon>Hexapoda</taxon>
        <taxon>Insecta</taxon>
        <taxon>Pterygota</taxon>
        <taxon>Neoptera</taxon>
        <taxon>Endopterygota</taxon>
        <taxon>Diptera</taxon>
        <taxon>Nematocera</taxon>
        <taxon>Culicoidea</taxon>
        <taxon>Culicidae</taxon>
        <taxon>Anophelinae</taxon>
        <taxon>Anopheles</taxon>
        <taxon>culicifacies species complex</taxon>
    </lineage>
</organism>
<accession>A0A182M8S2</accession>
<dbReference type="VEuPathDB" id="VectorBase:ACUA012280"/>
<evidence type="ECO:0000313" key="1">
    <source>
        <dbReference type="EnsemblMetazoa" id="ACUA012280-PA"/>
    </source>
</evidence>
<sequence>MDTNPTQPTRLFADDIPRMDYAGRLKAAIVYGATYGARCRRLRDDQVTVLRSRIVTLPPERLVSLGCACMRLPVGKSDGKQRLYAGAQHIPLFPVFQSIIFFITLKVTLPYGSVPFGAPSHPTPATKPLLLSAWTRHHNAVRI</sequence>
<reference evidence="2" key="1">
    <citation type="submission" date="2013-09" db="EMBL/GenBank/DDBJ databases">
        <title>The Genome Sequence of Anopheles culicifacies species A.</title>
        <authorList>
            <consortium name="The Broad Institute Genomics Platform"/>
            <person name="Neafsey D.E."/>
            <person name="Besansky N."/>
            <person name="Howell P."/>
            <person name="Walton C."/>
            <person name="Young S.K."/>
            <person name="Zeng Q."/>
            <person name="Gargeya S."/>
            <person name="Fitzgerald M."/>
            <person name="Haas B."/>
            <person name="Abouelleil A."/>
            <person name="Allen A.W."/>
            <person name="Alvarado L."/>
            <person name="Arachchi H.M."/>
            <person name="Berlin A.M."/>
            <person name="Chapman S.B."/>
            <person name="Gainer-Dewar J."/>
            <person name="Goldberg J."/>
            <person name="Griggs A."/>
            <person name="Gujja S."/>
            <person name="Hansen M."/>
            <person name="Howarth C."/>
            <person name="Imamovic A."/>
            <person name="Ireland A."/>
            <person name="Larimer J."/>
            <person name="McCowan C."/>
            <person name="Murphy C."/>
            <person name="Pearson M."/>
            <person name="Poon T.W."/>
            <person name="Priest M."/>
            <person name="Roberts A."/>
            <person name="Saif S."/>
            <person name="Shea T."/>
            <person name="Sisk P."/>
            <person name="Sykes S."/>
            <person name="Wortman J."/>
            <person name="Nusbaum C."/>
            <person name="Birren B."/>
        </authorList>
    </citation>
    <scope>NUCLEOTIDE SEQUENCE [LARGE SCALE GENOMIC DNA]</scope>
    <source>
        <strain evidence="2">A-37</strain>
    </source>
</reference>
<dbReference type="AlphaFoldDB" id="A0A182M8S2"/>
<dbReference type="EnsemblMetazoa" id="ACUA012280-RA">
    <property type="protein sequence ID" value="ACUA012280-PA"/>
    <property type="gene ID" value="ACUA012280"/>
</dbReference>
<dbReference type="EMBL" id="AXCM01001341">
    <property type="status" value="NOT_ANNOTATED_CDS"/>
    <property type="molecule type" value="Genomic_DNA"/>
</dbReference>
<name>A0A182M8S2_9DIPT</name>
<evidence type="ECO:0000313" key="2">
    <source>
        <dbReference type="Proteomes" id="UP000075883"/>
    </source>
</evidence>
<dbReference type="Proteomes" id="UP000075883">
    <property type="component" value="Unassembled WGS sequence"/>
</dbReference>
<protein>
    <submittedName>
        <fullName evidence="1">Uncharacterized protein</fullName>
    </submittedName>
</protein>